<reference evidence="1" key="1">
    <citation type="submission" date="2021-02" db="EMBL/GenBank/DDBJ databases">
        <authorList>
            <person name="Nowell W R."/>
        </authorList>
    </citation>
    <scope>NUCLEOTIDE SEQUENCE</scope>
    <source>
        <strain evidence="1">Ploen Becks lab</strain>
    </source>
</reference>
<gene>
    <name evidence="1" type="ORF">OXX778_LOCUS15602</name>
</gene>
<proteinExistence type="predicted"/>
<evidence type="ECO:0000313" key="1">
    <source>
        <dbReference type="EMBL" id="CAF0984596.1"/>
    </source>
</evidence>
<organism evidence="1 2">
    <name type="scientific">Brachionus calyciflorus</name>
    <dbReference type="NCBI Taxonomy" id="104777"/>
    <lineage>
        <taxon>Eukaryota</taxon>
        <taxon>Metazoa</taxon>
        <taxon>Spiralia</taxon>
        <taxon>Gnathifera</taxon>
        <taxon>Rotifera</taxon>
        <taxon>Eurotatoria</taxon>
        <taxon>Monogononta</taxon>
        <taxon>Pseudotrocha</taxon>
        <taxon>Ploima</taxon>
        <taxon>Brachionidae</taxon>
        <taxon>Brachionus</taxon>
    </lineage>
</organism>
<accession>A0A814FLF4</accession>
<dbReference type="AlphaFoldDB" id="A0A814FLF4"/>
<dbReference type="EMBL" id="CAJNOC010003484">
    <property type="protein sequence ID" value="CAF0984596.1"/>
    <property type="molecule type" value="Genomic_DNA"/>
</dbReference>
<keyword evidence="2" id="KW-1185">Reference proteome</keyword>
<evidence type="ECO:0000313" key="2">
    <source>
        <dbReference type="Proteomes" id="UP000663879"/>
    </source>
</evidence>
<name>A0A814FLF4_9BILA</name>
<dbReference type="Proteomes" id="UP000663879">
    <property type="component" value="Unassembled WGS sequence"/>
</dbReference>
<sequence length="80" mass="9431">MEYKIVTPSRNGQALYFQNQLYYKLKPKDPVTGVIRWRCLLSINSQHEKHTEVKESQVLMMNAKQQVKENVAKNKEFSNC</sequence>
<protein>
    <submittedName>
        <fullName evidence="1">Uncharacterized protein</fullName>
    </submittedName>
</protein>
<comment type="caution">
    <text evidence="1">The sequence shown here is derived from an EMBL/GenBank/DDBJ whole genome shotgun (WGS) entry which is preliminary data.</text>
</comment>